<dbReference type="EMBL" id="KB445565">
    <property type="protein sequence ID" value="EMC91032.1"/>
    <property type="molecule type" value="Genomic_DNA"/>
</dbReference>
<dbReference type="GeneID" id="19112090"/>
<dbReference type="AlphaFoldDB" id="M2LB42"/>
<keyword evidence="3" id="KW-1185">Reference proteome</keyword>
<accession>M2LB42</accession>
<gene>
    <name evidence="2" type="ORF">BAUCODRAFT_333311</name>
</gene>
<protein>
    <submittedName>
        <fullName evidence="2">Uncharacterized protein</fullName>
    </submittedName>
</protein>
<name>M2LB42_BAUPA</name>
<sequence length="207" mass="22806">MPSPPPPEYVPQRGAPLPQRGAPLPQRGAPLPSKVIHRPSEVPHCPTAPGWCSSNPPAYMRTDQPLQAPCKDPYGLHYCSRIGHSTMDLCQQFQESAMFKRYSGAAGVQSQLNCRRAGLDCASYEHVMAASLVPFASSQLKPLIRAACMTQRIVVLFCERMATSSSCSLSSEAWSGWLMPRRRCCGSATFHRRALEREALALFFEPS</sequence>
<dbReference type="KEGG" id="bcom:BAUCODRAFT_333311"/>
<evidence type="ECO:0000256" key="1">
    <source>
        <dbReference type="SAM" id="MobiDB-lite"/>
    </source>
</evidence>
<dbReference type="HOGENOM" id="CLU_1326159_0_0_1"/>
<feature type="region of interest" description="Disordered" evidence="1">
    <location>
        <begin position="1"/>
        <end position="32"/>
    </location>
</feature>
<dbReference type="RefSeq" id="XP_007681947.1">
    <property type="nucleotide sequence ID" value="XM_007683757.1"/>
</dbReference>
<evidence type="ECO:0000313" key="3">
    <source>
        <dbReference type="Proteomes" id="UP000011761"/>
    </source>
</evidence>
<evidence type="ECO:0000313" key="2">
    <source>
        <dbReference type="EMBL" id="EMC91032.1"/>
    </source>
</evidence>
<organism evidence="2 3">
    <name type="scientific">Baudoinia panamericana (strain UAMH 10762)</name>
    <name type="common">Angels' share fungus</name>
    <name type="synonym">Baudoinia compniacensis (strain UAMH 10762)</name>
    <dbReference type="NCBI Taxonomy" id="717646"/>
    <lineage>
        <taxon>Eukaryota</taxon>
        <taxon>Fungi</taxon>
        <taxon>Dikarya</taxon>
        <taxon>Ascomycota</taxon>
        <taxon>Pezizomycotina</taxon>
        <taxon>Dothideomycetes</taxon>
        <taxon>Dothideomycetidae</taxon>
        <taxon>Mycosphaerellales</taxon>
        <taxon>Teratosphaeriaceae</taxon>
        <taxon>Baudoinia</taxon>
    </lineage>
</organism>
<proteinExistence type="predicted"/>
<dbReference type="Proteomes" id="UP000011761">
    <property type="component" value="Unassembled WGS sequence"/>
</dbReference>
<reference evidence="2 3" key="1">
    <citation type="journal article" date="2012" name="PLoS Pathog.">
        <title>Diverse lifestyles and strategies of plant pathogenesis encoded in the genomes of eighteen Dothideomycetes fungi.</title>
        <authorList>
            <person name="Ohm R.A."/>
            <person name="Feau N."/>
            <person name="Henrissat B."/>
            <person name="Schoch C.L."/>
            <person name="Horwitz B.A."/>
            <person name="Barry K.W."/>
            <person name="Condon B.J."/>
            <person name="Copeland A.C."/>
            <person name="Dhillon B."/>
            <person name="Glaser F."/>
            <person name="Hesse C.N."/>
            <person name="Kosti I."/>
            <person name="LaButti K."/>
            <person name="Lindquist E.A."/>
            <person name="Lucas S."/>
            <person name="Salamov A.A."/>
            <person name="Bradshaw R.E."/>
            <person name="Ciuffetti L."/>
            <person name="Hamelin R.C."/>
            <person name="Kema G.H.J."/>
            <person name="Lawrence C."/>
            <person name="Scott J.A."/>
            <person name="Spatafora J.W."/>
            <person name="Turgeon B.G."/>
            <person name="de Wit P.J.G.M."/>
            <person name="Zhong S."/>
            <person name="Goodwin S.B."/>
            <person name="Grigoriev I.V."/>
        </authorList>
    </citation>
    <scope>NUCLEOTIDE SEQUENCE [LARGE SCALE GENOMIC DNA]</scope>
    <source>
        <strain evidence="2 3">UAMH 10762</strain>
    </source>
</reference>